<name>Q9ZIZ7_BORBG</name>
<dbReference type="AlphaFoldDB" id="Q9ZIZ7"/>
<reference evidence="1" key="1">
    <citation type="submission" date="1997-05" db="EMBL/GenBank/DDBJ databases">
        <title>a new clone carrying a important operon from Borrelia burgdorferi.</title>
        <authorList>
            <person name="Feng S."/>
            <person name="Hodzic E."/>
            <person name="Barlhold S."/>
        </authorList>
    </citation>
    <scope>NUCLEOTIDE SEQUENCE</scope>
    <source>
        <strain evidence="1">N40</strain>
    </source>
</reference>
<organism evidence="1">
    <name type="scientific">Borreliella burgdorferi</name>
    <name type="common">Lyme disease spirochete</name>
    <name type="synonym">Borrelia burgdorferi</name>
    <dbReference type="NCBI Taxonomy" id="139"/>
    <lineage>
        <taxon>Bacteria</taxon>
        <taxon>Pseudomonadati</taxon>
        <taxon>Spirochaetota</taxon>
        <taxon>Spirochaetia</taxon>
        <taxon>Spirochaetales</taxon>
        <taxon>Borreliaceae</taxon>
        <taxon>Borreliella</taxon>
    </lineage>
</organism>
<accession>Q9ZIZ7</accession>
<evidence type="ECO:0000313" key="1">
    <source>
        <dbReference type="EMBL" id="AAD01218.1"/>
    </source>
</evidence>
<proteinExistence type="predicted"/>
<protein>
    <submittedName>
        <fullName evidence="1">Uncharacterized protein</fullName>
    </submittedName>
</protein>
<sequence length="90" mass="10083">MACTFASLKASPPLVTLEPVLRPVKASKSTPFPVASFFIFKILFFKSLEDDSRAAFVLSTNPILHATNRSKNKTITIEFSFPIFIFSSFY</sequence>
<dbReference type="EMBL" id="AF005052">
    <property type="protein sequence ID" value="AAD01218.1"/>
    <property type="molecule type" value="Genomic_DNA"/>
</dbReference>